<evidence type="ECO:0000313" key="1">
    <source>
        <dbReference type="EMBL" id="CDM27313.1"/>
    </source>
</evidence>
<organism evidence="1 2">
    <name type="scientific">Penicillium roqueforti (strain FM164)</name>
    <dbReference type="NCBI Taxonomy" id="1365484"/>
    <lineage>
        <taxon>Eukaryota</taxon>
        <taxon>Fungi</taxon>
        <taxon>Dikarya</taxon>
        <taxon>Ascomycota</taxon>
        <taxon>Pezizomycotina</taxon>
        <taxon>Eurotiomycetes</taxon>
        <taxon>Eurotiomycetidae</taxon>
        <taxon>Eurotiales</taxon>
        <taxon>Aspergillaceae</taxon>
        <taxon>Penicillium</taxon>
    </lineage>
</organism>
<sequence length="73" mass="8016">MLFPGSGSHQASPITRPARSSLLYTDFESTALFRLSAEKKNPSPRQIPSTDLALPVNFFTHYYIGAYGVPVTV</sequence>
<name>W6PT06_PENRF</name>
<dbReference type="OrthoDB" id="10458544at2759"/>
<keyword evidence="2" id="KW-1185">Reference proteome</keyword>
<dbReference type="EMBL" id="HG792015">
    <property type="protein sequence ID" value="CDM27313.1"/>
    <property type="molecule type" value="Genomic_DNA"/>
</dbReference>
<reference evidence="1" key="1">
    <citation type="journal article" date="2014" name="Nat. Commun.">
        <title>Multiple recent horizontal transfers of a large genomic region in cheese making fungi.</title>
        <authorList>
            <person name="Cheeseman K."/>
            <person name="Ropars J."/>
            <person name="Renault P."/>
            <person name="Dupont J."/>
            <person name="Gouzy J."/>
            <person name="Branca A."/>
            <person name="Abraham A.L."/>
            <person name="Ceppi M."/>
            <person name="Conseiller E."/>
            <person name="Debuchy R."/>
            <person name="Malagnac F."/>
            <person name="Goarin A."/>
            <person name="Silar P."/>
            <person name="Lacoste S."/>
            <person name="Sallet E."/>
            <person name="Bensimon A."/>
            <person name="Giraud T."/>
            <person name="Brygoo Y."/>
        </authorList>
    </citation>
    <scope>NUCLEOTIDE SEQUENCE [LARGE SCALE GENOMIC DNA]</scope>
    <source>
        <strain evidence="1">FM164</strain>
    </source>
</reference>
<protein>
    <submittedName>
        <fullName evidence="1">Genomic scaffold, ProqFM164S01</fullName>
    </submittedName>
</protein>
<dbReference type="AlphaFoldDB" id="W6PT06"/>
<proteinExistence type="predicted"/>
<accession>W6PT06</accession>
<gene>
    <name evidence="1" type="ORF">PROQFM164_S01g001122</name>
</gene>
<evidence type="ECO:0000313" key="2">
    <source>
        <dbReference type="Proteomes" id="UP000030686"/>
    </source>
</evidence>
<dbReference type="Proteomes" id="UP000030686">
    <property type="component" value="Unassembled WGS sequence"/>
</dbReference>